<organism evidence="1 2">
    <name type="scientific">Deinococcus rufus</name>
    <dbReference type="NCBI Taxonomy" id="2136097"/>
    <lineage>
        <taxon>Bacteria</taxon>
        <taxon>Thermotogati</taxon>
        <taxon>Deinococcota</taxon>
        <taxon>Deinococci</taxon>
        <taxon>Deinococcales</taxon>
        <taxon>Deinococcaceae</taxon>
        <taxon>Deinococcus</taxon>
    </lineage>
</organism>
<dbReference type="EMBL" id="JBHRZG010000010">
    <property type="protein sequence ID" value="MFC3833103.1"/>
    <property type="molecule type" value="Genomic_DNA"/>
</dbReference>
<comment type="caution">
    <text evidence="1">The sequence shown here is derived from an EMBL/GenBank/DDBJ whole genome shotgun (WGS) entry which is preliminary data.</text>
</comment>
<gene>
    <name evidence="1" type="ORF">ACFOSB_09565</name>
</gene>
<evidence type="ECO:0000313" key="2">
    <source>
        <dbReference type="Proteomes" id="UP001595803"/>
    </source>
</evidence>
<dbReference type="InterPro" id="IPR023346">
    <property type="entry name" value="Lysozyme-like_dom_sf"/>
</dbReference>
<name>A0ABV7Z7S9_9DEIO</name>
<dbReference type="GO" id="GO:0016787">
    <property type="term" value="F:hydrolase activity"/>
    <property type="evidence" value="ECO:0007669"/>
    <property type="project" value="UniProtKB-KW"/>
</dbReference>
<reference evidence="2" key="1">
    <citation type="journal article" date="2019" name="Int. J. Syst. Evol. Microbiol.">
        <title>The Global Catalogue of Microorganisms (GCM) 10K type strain sequencing project: providing services to taxonomists for standard genome sequencing and annotation.</title>
        <authorList>
            <consortium name="The Broad Institute Genomics Platform"/>
            <consortium name="The Broad Institute Genome Sequencing Center for Infectious Disease"/>
            <person name="Wu L."/>
            <person name="Ma J."/>
        </authorList>
    </citation>
    <scope>NUCLEOTIDE SEQUENCE [LARGE SCALE GENOMIC DNA]</scope>
    <source>
        <strain evidence="2">CCTCC AB 2017081</strain>
    </source>
</reference>
<keyword evidence="1" id="KW-0378">Hydrolase</keyword>
<accession>A0ABV7Z7S9</accession>
<keyword evidence="2" id="KW-1185">Reference proteome</keyword>
<protein>
    <submittedName>
        <fullName evidence="1">Glycoside hydrolase family 19 protein</fullName>
    </submittedName>
</protein>
<sequence>MKLNKAAETFQITTPLRVLHWLAQIGHESSFKPQEENLNYSAKRLFEVFPSKFPNIAAAQVYAYKPQAIGSRVYADKLGNGSELSGEGYLYRGRGYLQLTGKSNYTKYGKLIGFELHTHPDLCLQHGISALVAGAYFQHNNILQYADKDDIATVTRLVNGRAMLGLSDRIRRLAAGKKYL</sequence>
<dbReference type="PANTHER" id="PTHR34408:SF1">
    <property type="entry name" value="GLYCOSYL HYDROLASE FAMILY 19 DOMAIN-CONTAINING PROTEIN HI_1415"/>
    <property type="match status" value="1"/>
</dbReference>
<proteinExistence type="predicted"/>
<dbReference type="RefSeq" id="WP_322472557.1">
    <property type="nucleotide sequence ID" value="NZ_JBHRZG010000010.1"/>
</dbReference>
<dbReference type="Proteomes" id="UP001595803">
    <property type="component" value="Unassembled WGS sequence"/>
</dbReference>
<evidence type="ECO:0000313" key="1">
    <source>
        <dbReference type="EMBL" id="MFC3833103.1"/>
    </source>
</evidence>
<dbReference type="InterPro" id="IPR052354">
    <property type="entry name" value="Cell_Wall_Dynamics_Protein"/>
</dbReference>
<dbReference type="SUPFAM" id="SSF53955">
    <property type="entry name" value="Lysozyme-like"/>
    <property type="match status" value="1"/>
</dbReference>
<dbReference type="Gene3D" id="1.10.530.10">
    <property type="match status" value="1"/>
</dbReference>
<dbReference type="PANTHER" id="PTHR34408">
    <property type="entry name" value="FAMILY PROTEIN, PUTATIVE-RELATED"/>
    <property type="match status" value="1"/>
</dbReference>